<evidence type="ECO:0000256" key="4">
    <source>
        <dbReference type="SAM" id="MobiDB-lite"/>
    </source>
</evidence>
<evidence type="ECO:0000259" key="5">
    <source>
        <dbReference type="PROSITE" id="PS01031"/>
    </source>
</evidence>
<accession>A0ABR3R1R6</accession>
<dbReference type="InterPro" id="IPR031107">
    <property type="entry name" value="Small_HSP"/>
</dbReference>
<dbReference type="InterPro" id="IPR008978">
    <property type="entry name" value="HSP20-like_chaperone"/>
</dbReference>
<proteinExistence type="inferred from homology"/>
<feature type="compositionally biased region" description="Basic residues" evidence="4">
    <location>
        <begin position="137"/>
        <end position="146"/>
    </location>
</feature>
<gene>
    <name evidence="6" type="ORF">SLS59_007055</name>
</gene>
<feature type="domain" description="SHSP" evidence="5">
    <location>
        <begin position="305"/>
        <end position="425"/>
    </location>
</feature>
<dbReference type="CDD" id="cd06464">
    <property type="entry name" value="ACD_sHsps-like"/>
    <property type="match status" value="1"/>
</dbReference>
<feature type="compositionally biased region" description="Basic and acidic residues" evidence="4">
    <location>
        <begin position="219"/>
        <end position="229"/>
    </location>
</feature>
<keyword evidence="7" id="KW-1185">Reference proteome</keyword>
<evidence type="ECO:0000256" key="1">
    <source>
        <dbReference type="ARBA" id="ARBA00023016"/>
    </source>
</evidence>
<sequence length="425" mass="45471">MASFNYMNNSAPFWDFLASLEQQGNNHPFFGQNRNGDNENENGEAHEGQHPPPFDPWSWGHQLFGGERGIPHRGPPPPPGPHGPPPPGHHGPPPHHDEHAPHHEHGEQDGEKSDNENDNGEGPSGSGSDSEGGHPWGRGRHGRCGGRRGFGGRGGFGPHHGGPHHGGPHHGGPHHGGPGRHGPREHHGPPHDGPGCCPRGSHRGPPGPPPHDGPGGPHEGPHGHGPRDHRGPRHHGGPGRHGPWGFNGHFGGPCGRRGFGGPHAGPQWGAGAGFDPSDMTARILGPLFEAFTAEHPSNKNDDTVKDSEDFSPEADIFDTPSAYIVHISLPGAKKEDVGVNWDAEKSELSIAGVVYRPGDEEFLKTLAMNERKVGPFERKIRLGTRANPAHVDADGITAKLEDGVLRVEVRKEDEEFVEIKKVDIE</sequence>
<comment type="caution">
    <text evidence="6">The sequence shown here is derived from an EMBL/GenBank/DDBJ whole genome shotgun (WGS) entry which is preliminary data.</text>
</comment>
<dbReference type="Gene3D" id="2.60.40.790">
    <property type="match status" value="1"/>
</dbReference>
<dbReference type="Proteomes" id="UP001521222">
    <property type="component" value="Unassembled WGS sequence"/>
</dbReference>
<dbReference type="EMBL" id="JAKIXB020000023">
    <property type="protein sequence ID" value="KAL1598370.1"/>
    <property type="molecule type" value="Genomic_DNA"/>
</dbReference>
<feature type="compositionally biased region" description="Pro residues" evidence="4">
    <location>
        <begin position="73"/>
        <end position="91"/>
    </location>
</feature>
<name>A0ABR3R1R6_9PLEO</name>
<evidence type="ECO:0000256" key="3">
    <source>
        <dbReference type="RuleBase" id="RU003616"/>
    </source>
</evidence>
<dbReference type="PROSITE" id="PS01031">
    <property type="entry name" value="SHSP"/>
    <property type="match status" value="1"/>
</dbReference>
<organism evidence="6 7">
    <name type="scientific">Nothophoma quercina</name>
    <dbReference type="NCBI Taxonomy" id="749835"/>
    <lineage>
        <taxon>Eukaryota</taxon>
        <taxon>Fungi</taxon>
        <taxon>Dikarya</taxon>
        <taxon>Ascomycota</taxon>
        <taxon>Pezizomycotina</taxon>
        <taxon>Dothideomycetes</taxon>
        <taxon>Pleosporomycetidae</taxon>
        <taxon>Pleosporales</taxon>
        <taxon>Pleosporineae</taxon>
        <taxon>Didymellaceae</taxon>
        <taxon>Nothophoma</taxon>
    </lineage>
</organism>
<protein>
    <recommendedName>
        <fullName evidence="5">SHSP domain-containing protein</fullName>
    </recommendedName>
</protein>
<evidence type="ECO:0000313" key="6">
    <source>
        <dbReference type="EMBL" id="KAL1598370.1"/>
    </source>
</evidence>
<feature type="region of interest" description="Disordered" evidence="4">
    <location>
        <begin position="24"/>
        <end position="277"/>
    </location>
</feature>
<keyword evidence="1" id="KW-0346">Stress response</keyword>
<evidence type="ECO:0000256" key="2">
    <source>
        <dbReference type="PROSITE-ProRule" id="PRU00285"/>
    </source>
</evidence>
<feature type="compositionally biased region" description="Basic and acidic residues" evidence="4">
    <location>
        <begin position="94"/>
        <end position="115"/>
    </location>
</feature>
<feature type="compositionally biased region" description="Basic residues" evidence="4">
    <location>
        <begin position="161"/>
        <end position="184"/>
    </location>
</feature>
<feature type="compositionally biased region" description="Gly residues" evidence="4">
    <location>
        <begin position="147"/>
        <end position="160"/>
    </location>
</feature>
<feature type="compositionally biased region" description="Gly residues" evidence="4">
    <location>
        <begin position="248"/>
        <end position="272"/>
    </location>
</feature>
<dbReference type="PANTHER" id="PTHR11527">
    <property type="entry name" value="HEAT-SHOCK PROTEIN 20 FAMILY MEMBER"/>
    <property type="match status" value="1"/>
</dbReference>
<reference evidence="6 7" key="1">
    <citation type="submission" date="2024-02" db="EMBL/GenBank/DDBJ databases">
        <title>De novo assembly and annotation of 12 fungi associated with fruit tree decline syndrome in Ontario, Canada.</title>
        <authorList>
            <person name="Sulman M."/>
            <person name="Ellouze W."/>
            <person name="Ilyukhin E."/>
        </authorList>
    </citation>
    <scope>NUCLEOTIDE SEQUENCE [LARGE SCALE GENOMIC DNA]</scope>
    <source>
        <strain evidence="6 7">M97-236</strain>
    </source>
</reference>
<comment type="similarity">
    <text evidence="2 3">Belongs to the small heat shock protein (HSP20) family.</text>
</comment>
<dbReference type="InterPro" id="IPR002068">
    <property type="entry name" value="A-crystallin/Hsp20_dom"/>
</dbReference>
<evidence type="ECO:0000313" key="7">
    <source>
        <dbReference type="Proteomes" id="UP001521222"/>
    </source>
</evidence>
<dbReference type="Pfam" id="PF00011">
    <property type="entry name" value="HSP20"/>
    <property type="match status" value="1"/>
</dbReference>
<dbReference type="SUPFAM" id="SSF49764">
    <property type="entry name" value="HSP20-like chaperones"/>
    <property type="match status" value="1"/>
</dbReference>